<keyword evidence="4" id="KW-1185">Reference proteome</keyword>
<dbReference type="GeneID" id="33570267"/>
<feature type="region of interest" description="Disordered" evidence="1">
    <location>
        <begin position="240"/>
        <end position="320"/>
    </location>
</feature>
<dbReference type="EMBL" id="MCFF01000003">
    <property type="protein sequence ID" value="ORZ27706.1"/>
    <property type="molecule type" value="Genomic_DNA"/>
</dbReference>
<feature type="transmembrane region" description="Helical" evidence="2">
    <location>
        <begin position="181"/>
        <end position="204"/>
    </location>
</feature>
<dbReference type="AlphaFoldDB" id="A0A1Y2GZK8"/>
<reference evidence="3 4" key="1">
    <citation type="submission" date="2016-07" db="EMBL/GenBank/DDBJ databases">
        <title>Pervasive Adenine N6-methylation of Active Genes in Fungi.</title>
        <authorList>
            <consortium name="DOE Joint Genome Institute"/>
            <person name="Mondo S.J."/>
            <person name="Dannebaum R.O."/>
            <person name="Kuo R.C."/>
            <person name="Labutti K."/>
            <person name="Haridas S."/>
            <person name="Kuo A."/>
            <person name="Salamov A."/>
            <person name="Ahrendt S.R."/>
            <person name="Lipzen A."/>
            <person name="Sullivan W."/>
            <person name="Andreopoulos W.B."/>
            <person name="Clum A."/>
            <person name="Lindquist E."/>
            <person name="Daum C."/>
            <person name="Ramamoorthy G.K."/>
            <person name="Gryganskyi A."/>
            <person name="Culley D."/>
            <person name="Magnuson J.K."/>
            <person name="James T.Y."/>
            <person name="O'Malley M.A."/>
            <person name="Stajich J.E."/>
            <person name="Spatafora J.W."/>
            <person name="Visel A."/>
            <person name="Grigoriev I.V."/>
        </authorList>
    </citation>
    <scope>NUCLEOTIDE SEQUENCE [LARGE SCALE GENOMIC DNA]</scope>
    <source>
        <strain evidence="3 4">NRRL 3116</strain>
    </source>
</reference>
<feature type="region of interest" description="Disordered" evidence="1">
    <location>
        <begin position="145"/>
        <end position="170"/>
    </location>
</feature>
<feature type="compositionally biased region" description="Polar residues" evidence="1">
    <location>
        <begin position="275"/>
        <end position="303"/>
    </location>
</feature>
<dbReference type="RefSeq" id="XP_021885409.1">
    <property type="nucleotide sequence ID" value="XM_022028424.1"/>
</dbReference>
<name>A0A1Y2GZK8_9FUNG</name>
<evidence type="ECO:0000256" key="2">
    <source>
        <dbReference type="SAM" id="Phobius"/>
    </source>
</evidence>
<keyword evidence="2" id="KW-0472">Membrane</keyword>
<sequence>MRAQFHMFKSVASLALAGAVGLMSMAPLSAKADLICRKFGPDTFRVNATLKFYWSNTKIPVLESFKMNLYCVQNHKVVQTITTFNTNSTPPVYWTVDSTMPGHSAVCPHNQYQVAFDWPYYDSTGAVAYGSARCKLMLFIPSNQAPRPGSSISGPPADSEAQIAADDPPPGEIVVTEKTKMILIGVGSAVGALVLAGFVGFYVIRFSNKRAEKKSTARKLKEPAAATRYNDLASIATSSPVMTARGGRGAGGPTMTKSNYAHAPDKGPHPPTPIANANSNNSLTQDSASSTHRPASLLTSSFTPAEERNPYKKRENQQNH</sequence>
<dbReference type="Proteomes" id="UP000193648">
    <property type="component" value="Unassembled WGS sequence"/>
</dbReference>
<proteinExistence type="predicted"/>
<accession>A0A1Y2GZK8</accession>
<dbReference type="InParanoid" id="A0A1Y2GZK8"/>
<dbReference type="OrthoDB" id="2443330at2759"/>
<feature type="compositionally biased region" description="Basic and acidic residues" evidence="1">
    <location>
        <begin position="305"/>
        <end position="320"/>
    </location>
</feature>
<evidence type="ECO:0000313" key="3">
    <source>
        <dbReference type="EMBL" id="ORZ27706.1"/>
    </source>
</evidence>
<evidence type="ECO:0000313" key="4">
    <source>
        <dbReference type="Proteomes" id="UP000193648"/>
    </source>
</evidence>
<keyword evidence="2" id="KW-1133">Transmembrane helix</keyword>
<evidence type="ECO:0000256" key="1">
    <source>
        <dbReference type="SAM" id="MobiDB-lite"/>
    </source>
</evidence>
<protein>
    <submittedName>
        <fullName evidence="3">Uncharacterized protein</fullName>
    </submittedName>
</protein>
<comment type="caution">
    <text evidence="3">The sequence shown here is derived from an EMBL/GenBank/DDBJ whole genome shotgun (WGS) entry which is preliminary data.</text>
</comment>
<gene>
    <name evidence="3" type="ORF">BCR41DRAFT_392163</name>
</gene>
<organism evidence="3 4">
    <name type="scientific">Lobosporangium transversale</name>
    <dbReference type="NCBI Taxonomy" id="64571"/>
    <lineage>
        <taxon>Eukaryota</taxon>
        <taxon>Fungi</taxon>
        <taxon>Fungi incertae sedis</taxon>
        <taxon>Mucoromycota</taxon>
        <taxon>Mortierellomycotina</taxon>
        <taxon>Mortierellomycetes</taxon>
        <taxon>Mortierellales</taxon>
        <taxon>Mortierellaceae</taxon>
        <taxon>Lobosporangium</taxon>
    </lineage>
</organism>
<keyword evidence="2" id="KW-0812">Transmembrane</keyword>